<dbReference type="Gene3D" id="3.40.50.620">
    <property type="entry name" value="HUPs"/>
    <property type="match status" value="1"/>
</dbReference>
<feature type="transmembrane region" description="Helical" evidence="1">
    <location>
        <begin position="12"/>
        <end position="30"/>
    </location>
</feature>
<keyword evidence="1" id="KW-0812">Transmembrane</keyword>
<dbReference type="RefSeq" id="WP_141459319.1">
    <property type="nucleotide sequence ID" value="NZ_CP038141.1"/>
</dbReference>
<accession>A0A4Y6UH93</accession>
<feature type="domain" description="DUF218" evidence="2">
    <location>
        <begin position="44"/>
        <end position="181"/>
    </location>
</feature>
<gene>
    <name evidence="3" type="ORF">E3D00_01540</name>
</gene>
<dbReference type="Pfam" id="PF02698">
    <property type="entry name" value="DUF218"/>
    <property type="match status" value="1"/>
</dbReference>
<dbReference type="Proteomes" id="UP000316313">
    <property type="component" value="Chromosome"/>
</dbReference>
<dbReference type="InterPro" id="IPR014729">
    <property type="entry name" value="Rossmann-like_a/b/a_fold"/>
</dbReference>
<dbReference type="CDD" id="cd06259">
    <property type="entry name" value="YdcF-like"/>
    <property type="match status" value="1"/>
</dbReference>
<name>A0A4Y6UH93_9PROT</name>
<dbReference type="AlphaFoldDB" id="A0A4Y6UH93"/>
<keyword evidence="4" id="KW-1185">Reference proteome</keyword>
<keyword evidence="1" id="KW-1133">Transmembrane helix</keyword>
<evidence type="ECO:0000259" key="2">
    <source>
        <dbReference type="Pfam" id="PF02698"/>
    </source>
</evidence>
<organism evidence="3 4">
    <name type="scientific">Swingsia samuiensis</name>
    <dbReference type="NCBI Taxonomy" id="1293412"/>
    <lineage>
        <taxon>Bacteria</taxon>
        <taxon>Pseudomonadati</taxon>
        <taxon>Pseudomonadota</taxon>
        <taxon>Alphaproteobacteria</taxon>
        <taxon>Acetobacterales</taxon>
        <taxon>Acetobacteraceae</taxon>
        <taxon>Swingsia</taxon>
    </lineage>
</organism>
<keyword evidence="1" id="KW-0472">Membrane</keyword>
<dbReference type="EMBL" id="CP038141">
    <property type="protein sequence ID" value="QDH16394.1"/>
    <property type="molecule type" value="Genomic_DNA"/>
</dbReference>
<dbReference type="KEGG" id="ssam:E3D00_01540"/>
<reference evidence="3 4" key="1">
    <citation type="submission" date="2019-03" db="EMBL/GenBank/DDBJ databases">
        <title>The complete genome sequence of Swingsia samuiensis NBRC107927(T).</title>
        <authorList>
            <person name="Chua K.-O."/>
            <person name="Chan K.-G."/>
            <person name="See-Too W.-S."/>
        </authorList>
    </citation>
    <scope>NUCLEOTIDE SEQUENCE [LARGE SCALE GENOMIC DNA]</scope>
    <source>
        <strain evidence="3 4">AH83</strain>
    </source>
</reference>
<sequence length="204" mass="22150">MASPTTLKKGILSILFLLGLLWTGGFVWFVDDAKHPSPVASVCDGIVALTGGQSRIDTSITLLKGGYGQLLLISGVSRHVTLEQLTQAQQQVVSDNLASRITLGHRATSTIGNANEAAEWAYSHHLTSLLVVTAGYHMRRAMIELHRTMPDIHLVPYVVIPPALNNSFSRHTLLLMLKEYLKFLRAELGSVTGLPDGRQGLLSS</sequence>
<evidence type="ECO:0000313" key="4">
    <source>
        <dbReference type="Proteomes" id="UP000316313"/>
    </source>
</evidence>
<evidence type="ECO:0000256" key="1">
    <source>
        <dbReference type="SAM" id="Phobius"/>
    </source>
</evidence>
<protein>
    <submittedName>
        <fullName evidence="3">YdcF family protein</fullName>
    </submittedName>
</protein>
<dbReference type="InterPro" id="IPR003848">
    <property type="entry name" value="DUF218"/>
</dbReference>
<dbReference type="OrthoDB" id="9812311at2"/>
<evidence type="ECO:0000313" key="3">
    <source>
        <dbReference type="EMBL" id="QDH16394.1"/>
    </source>
</evidence>
<proteinExistence type="predicted"/>